<dbReference type="InterPro" id="IPR036259">
    <property type="entry name" value="MFS_trans_sf"/>
</dbReference>
<keyword evidence="1" id="KW-1133">Transmembrane helix</keyword>
<comment type="caution">
    <text evidence="2">The sequence shown here is derived from an EMBL/GenBank/DDBJ whole genome shotgun (WGS) entry which is preliminary data.</text>
</comment>
<dbReference type="Gene3D" id="1.20.1250.20">
    <property type="entry name" value="MFS general substrate transporter like domains"/>
    <property type="match status" value="1"/>
</dbReference>
<dbReference type="SUPFAM" id="SSF103473">
    <property type="entry name" value="MFS general substrate transporter"/>
    <property type="match status" value="1"/>
</dbReference>
<sequence>MRIKVYALSALGEALPLFAVYALIFADSGLSAAQISSLFFVWSAVAFALEVPSGALADRVSRRRLLIIEGLLRAAGCALLVTVPSYPIFAIGFVLWGVAGALRSGTFQALVYDELAATGSERSYGRLIGTAGTIGPLAGVGATLAAAPLLALGGYPLVGWISAAVSLAAAVVSWTLPERPQVRHVDGGVRGYLRTLRDGLVETRRNRAVFFVLIVLVCLNLGAIDEYVPLLLRDDGVPTVIIPVLLAAQAVMTAAASWAAGRWSTTRSLVPAVALIIGAVALAGGALIMHPVGFVGLAAALTATTFVTVCTQIRLQHAITGQVRATVTSAAGLGRECAALITYGSIAGLSVGLPISTAVAAMAIPMLLLGVALPRLLGTARA</sequence>
<feature type="transmembrane region" description="Helical" evidence="1">
    <location>
        <begin position="352"/>
        <end position="373"/>
    </location>
</feature>
<organism evidence="2 3">
    <name type="scientific">Microlunatus parietis</name>
    <dbReference type="NCBI Taxonomy" id="682979"/>
    <lineage>
        <taxon>Bacteria</taxon>
        <taxon>Bacillati</taxon>
        <taxon>Actinomycetota</taxon>
        <taxon>Actinomycetes</taxon>
        <taxon>Propionibacteriales</taxon>
        <taxon>Propionibacteriaceae</taxon>
        <taxon>Microlunatus</taxon>
    </lineage>
</organism>
<feature type="transmembrane region" description="Helical" evidence="1">
    <location>
        <begin position="208"/>
        <end position="228"/>
    </location>
</feature>
<dbReference type="EMBL" id="JACCBU010000001">
    <property type="protein sequence ID" value="NYE69486.1"/>
    <property type="molecule type" value="Genomic_DNA"/>
</dbReference>
<dbReference type="PANTHER" id="PTHR23530">
    <property type="entry name" value="TRANSPORT PROTEIN-RELATED"/>
    <property type="match status" value="1"/>
</dbReference>
<dbReference type="CDD" id="cd06174">
    <property type="entry name" value="MFS"/>
    <property type="match status" value="1"/>
</dbReference>
<dbReference type="Proteomes" id="UP000569914">
    <property type="component" value="Unassembled WGS sequence"/>
</dbReference>
<feature type="transmembrane region" description="Helical" evidence="1">
    <location>
        <begin position="5"/>
        <end position="26"/>
    </location>
</feature>
<evidence type="ECO:0000256" key="1">
    <source>
        <dbReference type="SAM" id="Phobius"/>
    </source>
</evidence>
<dbReference type="GO" id="GO:0022857">
    <property type="term" value="F:transmembrane transporter activity"/>
    <property type="evidence" value="ECO:0007669"/>
    <property type="project" value="InterPro"/>
</dbReference>
<dbReference type="InterPro" id="IPR053160">
    <property type="entry name" value="MFS_DHA3_Transporter"/>
</dbReference>
<feature type="transmembrane region" description="Helical" evidence="1">
    <location>
        <begin position="268"/>
        <end position="288"/>
    </location>
</feature>
<keyword evidence="1" id="KW-0472">Membrane</keyword>
<feature type="transmembrane region" description="Helical" evidence="1">
    <location>
        <begin position="32"/>
        <end position="53"/>
    </location>
</feature>
<dbReference type="InterPro" id="IPR011701">
    <property type="entry name" value="MFS"/>
</dbReference>
<dbReference type="RefSeq" id="WP_179748298.1">
    <property type="nucleotide sequence ID" value="NZ_JACCBU010000001.1"/>
</dbReference>
<feature type="transmembrane region" description="Helical" evidence="1">
    <location>
        <begin position="157"/>
        <end position="176"/>
    </location>
</feature>
<feature type="transmembrane region" description="Helical" evidence="1">
    <location>
        <begin position="240"/>
        <end position="261"/>
    </location>
</feature>
<name>A0A7Y9I3S5_9ACTN</name>
<keyword evidence="3" id="KW-1185">Reference proteome</keyword>
<dbReference type="PANTHER" id="PTHR23530:SF1">
    <property type="entry name" value="PERMEASE, MAJOR FACILITATOR SUPERFAMILY-RELATED"/>
    <property type="match status" value="1"/>
</dbReference>
<feature type="transmembrane region" description="Helical" evidence="1">
    <location>
        <begin position="89"/>
        <end position="112"/>
    </location>
</feature>
<dbReference type="AlphaFoldDB" id="A0A7Y9I3S5"/>
<evidence type="ECO:0000313" key="2">
    <source>
        <dbReference type="EMBL" id="NYE69486.1"/>
    </source>
</evidence>
<protein>
    <submittedName>
        <fullName evidence="2">MFS family permease</fullName>
    </submittedName>
</protein>
<gene>
    <name evidence="2" type="ORF">BKA15_000815</name>
</gene>
<accession>A0A7Y9I3S5</accession>
<keyword evidence="1" id="KW-0812">Transmembrane</keyword>
<dbReference type="Pfam" id="PF07690">
    <property type="entry name" value="MFS_1"/>
    <property type="match status" value="1"/>
</dbReference>
<evidence type="ECO:0000313" key="3">
    <source>
        <dbReference type="Proteomes" id="UP000569914"/>
    </source>
</evidence>
<reference evidence="2 3" key="1">
    <citation type="submission" date="2020-07" db="EMBL/GenBank/DDBJ databases">
        <title>Sequencing the genomes of 1000 actinobacteria strains.</title>
        <authorList>
            <person name="Klenk H.-P."/>
        </authorList>
    </citation>
    <scope>NUCLEOTIDE SEQUENCE [LARGE SCALE GENOMIC DNA]</scope>
    <source>
        <strain evidence="2 3">DSM 22083</strain>
    </source>
</reference>
<proteinExistence type="predicted"/>